<evidence type="ECO:0000313" key="12">
    <source>
        <dbReference type="Proteomes" id="UP000316330"/>
    </source>
</evidence>
<organism evidence="11 12">
    <name type="scientific">Cohnella terricola</name>
    <dbReference type="NCBI Taxonomy" id="1289167"/>
    <lineage>
        <taxon>Bacteria</taxon>
        <taxon>Bacillati</taxon>
        <taxon>Bacillota</taxon>
        <taxon>Bacilli</taxon>
        <taxon>Bacillales</taxon>
        <taxon>Paenibacillaceae</taxon>
        <taxon>Cohnella</taxon>
    </lineage>
</organism>
<dbReference type="RefSeq" id="WP_144698617.1">
    <property type="nucleotide sequence ID" value="NZ_VNJJ01000002.1"/>
</dbReference>
<keyword evidence="6" id="KW-0238">DNA-binding</keyword>
<dbReference type="GO" id="GO:0000160">
    <property type="term" value="P:phosphorelay signal transduction system"/>
    <property type="evidence" value="ECO:0007669"/>
    <property type="project" value="UniProtKB-KW"/>
</dbReference>
<dbReference type="PROSITE" id="PS01124">
    <property type="entry name" value="HTH_ARAC_FAMILY_2"/>
    <property type="match status" value="1"/>
</dbReference>
<dbReference type="PANTHER" id="PTHR42713:SF3">
    <property type="entry name" value="TRANSCRIPTIONAL REGULATORY PROTEIN HPTR"/>
    <property type="match status" value="1"/>
</dbReference>
<dbReference type="SMART" id="SM00448">
    <property type="entry name" value="REC"/>
    <property type="match status" value="1"/>
</dbReference>
<comment type="caution">
    <text evidence="11">The sequence shown here is derived from an EMBL/GenBank/DDBJ whole genome shotgun (WGS) entry which is preliminary data.</text>
</comment>
<name>A0A559JT17_9BACL</name>
<feature type="modified residue" description="4-aspartylphosphate" evidence="8">
    <location>
        <position position="54"/>
    </location>
</feature>
<keyword evidence="3 8" id="KW-0597">Phosphoprotein</keyword>
<dbReference type="InterPro" id="IPR001789">
    <property type="entry name" value="Sig_transdc_resp-reg_receiver"/>
</dbReference>
<keyword evidence="2" id="KW-0963">Cytoplasm</keyword>
<dbReference type="PROSITE" id="PS50110">
    <property type="entry name" value="RESPONSE_REGULATORY"/>
    <property type="match status" value="1"/>
</dbReference>
<dbReference type="Proteomes" id="UP000316330">
    <property type="component" value="Unassembled WGS sequence"/>
</dbReference>
<comment type="subcellular location">
    <subcellularLocation>
        <location evidence="1">Cytoplasm</location>
    </subcellularLocation>
</comment>
<dbReference type="AlphaFoldDB" id="A0A559JT17"/>
<evidence type="ECO:0000256" key="3">
    <source>
        <dbReference type="ARBA" id="ARBA00022553"/>
    </source>
</evidence>
<dbReference type="GO" id="GO:0005737">
    <property type="term" value="C:cytoplasm"/>
    <property type="evidence" value="ECO:0007669"/>
    <property type="project" value="UniProtKB-SubCell"/>
</dbReference>
<dbReference type="InterPro" id="IPR018060">
    <property type="entry name" value="HTH_AraC"/>
</dbReference>
<evidence type="ECO:0000256" key="4">
    <source>
        <dbReference type="ARBA" id="ARBA00023012"/>
    </source>
</evidence>
<reference evidence="11 12" key="1">
    <citation type="submission" date="2019-07" db="EMBL/GenBank/DDBJ databases">
        <authorList>
            <person name="Kim J."/>
        </authorList>
    </citation>
    <scope>NUCLEOTIDE SEQUENCE [LARGE SCALE GENOMIC DNA]</scope>
    <source>
        <strain evidence="11 12">G13</strain>
    </source>
</reference>
<gene>
    <name evidence="11" type="ORF">FPZ45_03820</name>
</gene>
<dbReference type="Pfam" id="PF00072">
    <property type="entry name" value="Response_reg"/>
    <property type="match status" value="1"/>
</dbReference>
<dbReference type="GO" id="GO:0043565">
    <property type="term" value="F:sequence-specific DNA binding"/>
    <property type="evidence" value="ECO:0007669"/>
    <property type="project" value="InterPro"/>
</dbReference>
<dbReference type="SUPFAM" id="SSF46689">
    <property type="entry name" value="Homeodomain-like"/>
    <property type="match status" value="1"/>
</dbReference>
<dbReference type="GO" id="GO:0003700">
    <property type="term" value="F:DNA-binding transcription factor activity"/>
    <property type="evidence" value="ECO:0007669"/>
    <property type="project" value="InterPro"/>
</dbReference>
<evidence type="ECO:0000313" key="11">
    <source>
        <dbReference type="EMBL" id="TVY03028.1"/>
    </source>
</evidence>
<dbReference type="InterPro" id="IPR011006">
    <property type="entry name" value="CheY-like_superfamily"/>
</dbReference>
<evidence type="ECO:0000256" key="5">
    <source>
        <dbReference type="ARBA" id="ARBA00023015"/>
    </source>
</evidence>
<evidence type="ECO:0000259" key="9">
    <source>
        <dbReference type="PROSITE" id="PS01124"/>
    </source>
</evidence>
<dbReference type="OrthoDB" id="2495103at2"/>
<keyword evidence="7" id="KW-0804">Transcription</keyword>
<accession>A0A559JT17</accession>
<feature type="domain" description="Response regulatory" evidence="10">
    <location>
        <begin position="2"/>
        <end position="119"/>
    </location>
</feature>
<dbReference type="EMBL" id="VNJJ01000002">
    <property type="protein sequence ID" value="TVY03028.1"/>
    <property type="molecule type" value="Genomic_DNA"/>
</dbReference>
<keyword evidence="12" id="KW-1185">Reference proteome</keyword>
<dbReference type="SUPFAM" id="SSF52172">
    <property type="entry name" value="CheY-like"/>
    <property type="match status" value="1"/>
</dbReference>
<evidence type="ECO:0000256" key="1">
    <source>
        <dbReference type="ARBA" id="ARBA00004496"/>
    </source>
</evidence>
<evidence type="ECO:0000256" key="6">
    <source>
        <dbReference type="ARBA" id="ARBA00023125"/>
    </source>
</evidence>
<dbReference type="Gene3D" id="3.40.50.2300">
    <property type="match status" value="1"/>
</dbReference>
<evidence type="ECO:0000259" key="10">
    <source>
        <dbReference type="PROSITE" id="PS50110"/>
    </source>
</evidence>
<protein>
    <submittedName>
        <fullName evidence="11">Response regulator</fullName>
    </submittedName>
</protein>
<dbReference type="CDD" id="cd17536">
    <property type="entry name" value="REC_YesN-like"/>
    <property type="match status" value="1"/>
</dbReference>
<feature type="domain" description="HTH araC/xylS-type" evidence="9">
    <location>
        <begin position="412"/>
        <end position="510"/>
    </location>
</feature>
<keyword evidence="5" id="KW-0805">Transcription regulation</keyword>
<keyword evidence="4" id="KW-0902">Two-component regulatory system</keyword>
<dbReference type="Pfam" id="PF12833">
    <property type="entry name" value="HTH_18"/>
    <property type="match status" value="1"/>
</dbReference>
<proteinExistence type="predicted"/>
<dbReference type="InterPro" id="IPR009057">
    <property type="entry name" value="Homeodomain-like_sf"/>
</dbReference>
<dbReference type="Gene3D" id="1.10.10.60">
    <property type="entry name" value="Homeodomain-like"/>
    <property type="match status" value="2"/>
</dbReference>
<evidence type="ECO:0000256" key="7">
    <source>
        <dbReference type="ARBA" id="ARBA00023163"/>
    </source>
</evidence>
<evidence type="ECO:0000256" key="8">
    <source>
        <dbReference type="PROSITE-ProRule" id="PRU00169"/>
    </source>
</evidence>
<dbReference type="SMART" id="SM00342">
    <property type="entry name" value="HTH_ARAC"/>
    <property type="match status" value="1"/>
</dbReference>
<dbReference type="PANTHER" id="PTHR42713">
    <property type="entry name" value="HISTIDINE KINASE-RELATED"/>
    <property type="match status" value="1"/>
</dbReference>
<sequence length="517" mass="58349">MRILIVDDEQEIREYIASMQEWRKIGCEIAGTAANGEEALAILERAQADLLITDIRMPILDGIGLAEAARSAWPSMPIIFLTAYHEFEYARRAIKLGVADFIMKPFRPEDLIKSVGVLLDEREQLNGWREHDDFFELFSNETVEADRKHEWLKKHRVADGPFMLLYVEWDGTTDSITEYASFAHIHLRSLISNASGTSGFNGLTASNGRGMYLLIPLGEEEGMKAEDSIMAFARSLVASDGYDVETSFSIGISSRFPSLLHVPVAIRQAGRCMEYRMLLGRKSVIAYDALKTIMDNREQESADKANRLADLLRSADHEGVSRLLKDTYREMLSSGSNKKGMQHFCLQLIEKADSVLREFGINPDPDEFVGIRAKILSLAVLTDIMKELEGWLLRSADAVKRVIAQSPKRIVADLQRIIAEDYASELTLQNVSGRLNVNYSYLSRLIKKETGRNFSDLLWEQRIEAAKTMLLREDMKAYEVAYASGFKDTTHFSLLFKKTTGLTPGTYKSQVLKQTNS</sequence>
<dbReference type="InterPro" id="IPR051552">
    <property type="entry name" value="HptR"/>
</dbReference>
<evidence type="ECO:0000256" key="2">
    <source>
        <dbReference type="ARBA" id="ARBA00022490"/>
    </source>
</evidence>